<evidence type="ECO:0000313" key="1">
    <source>
        <dbReference type="EMBL" id="MEK9501610.1"/>
    </source>
</evidence>
<comment type="caution">
    <text evidence="1">The sequence shown here is derived from an EMBL/GenBank/DDBJ whole genome shotgun (WGS) entry which is preliminary data.</text>
</comment>
<dbReference type="Proteomes" id="UP001484239">
    <property type="component" value="Unassembled WGS sequence"/>
</dbReference>
<protein>
    <submittedName>
        <fullName evidence="1">Uncharacterized protein</fullName>
    </submittedName>
</protein>
<dbReference type="EMBL" id="JBBHLI010000006">
    <property type="protein sequence ID" value="MEK9501610.1"/>
    <property type="molecule type" value="Genomic_DNA"/>
</dbReference>
<keyword evidence="2" id="KW-1185">Reference proteome</keyword>
<gene>
    <name evidence="1" type="ORF">WI372_11520</name>
</gene>
<proteinExistence type="predicted"/>
<dbReference type="RefSeq" id="WP_405281413.1">
    <property type="nucleotide sequence ID" value="NZ_CP144380.1"/>
</dbReference>
<organism evidence="1 2">
    <name type="scientific">Gaopeijia maritima</name>
    <dbReference type="NCBI Taxonomy" id="3119007"/>
    <lineage>
        <taxon>Bacteria</taxon>
        <taxon>Pseudomonadati</taxon>
        <taxon>Gemmatimonadota</taxon>
        <taxon>Longimicrobiia</taxon>
        <taxon>Gaopeijiales</taxon>
        <taxon>Gaopeijiaceae</taxon>
        <taxon>Gaopeijia</taxon>
    </lineage>
</organism>
<name>A0ABU9ECD9_9BACT</name>
<evidence type="ECO:0000313" key="2">
    <source>
        <dbReference type="Proteomes" id="UP001484239"/>
    </source>
</evidence>
<sequence length="63" mass="6588">MSDSPYIAKSRVHKVAGVTRRGVLEDGTEVTFGVHGPIKAAYGLDAEPDHPLPVDFIVAAASA</sequence>
<reference evidence="1 2" key="1">
    <citation type="submission" date="2024-02" db="EMBL/GenBank/DDBJ databases">
        <title>A novel Gemmatimonadota bacterium.</title>
        <authorList>
            <person name="Du Z.-J."/>
            <person name="Ye Y.-Q."/>
        </authorList>
    </citation>
    <scope>NUCLEOTIDE SEQUENCE [LARGE SCALE GENOMIC DNA]</scope>
    <source>
        <strain evidence="1 2">DH-20</strain>
    </source>
</reference>
<accession>A0ABU9ECD9</accession>